<dbReference type="RefSeq" id="WP_078929288.1">
    <property type="nucleotide sequence ID" value="NZ_FUXX01000041.1"/>
</dbReference>
<dbReference type="GO" id="GO:0000287">
    <property type="term" value="F:magnesium ion binding"/>
    <property type="evidence" value="ECO:0007669"/>
    <property type="project" value="UniProtKB-UniRule"/>
</dbReference>
<dbReference type="InterPro" id="IPR023057">
    <property type="entry name" value="GlnE"/>
</dbReference>
<keyword evidence="10" id="KW-0436">Ligase</keyword>
<dbReference type="Pfam" id="PF03710">
    <property type="entry name" value="GlnE"/>
    <property type="match status" value="2"/>
</dbReference>
<reference evidence="11" key="1">
    <citation type="submission" date="2017-02" db="EMBL/GenBank/DDBJ databases">
        <authorList>
            <person name="Varghese N."/>
            <person name="Submissions S."/>
        </authorList>
    </citation>
    <scope>NUCLEOTIDE SEQUENCE [LARGE SCALE GENOMIC DNA]</scope>
    <source>
        <strain evidence="11">DSM 3072</strain>
    </source>
</reference>
<dbReference type="InterPro" id="IPR005190">
    <property type="entry name" value="GlnE_rpt_dom"/>
</dbReference>
<dbReference type="GO" id="GO:0008882">
    <property type="term" value="F:[glutamate-ammonia-ligase] adenylyltransferase activity"/>
    <property type="evidence" value="ECO:0007669"/>
    <property type="project" value="UniProtKB-UniRule"/>
</dbReference>
<dbReference type="FunFam" id="3.30.460.10:FF:000009">
    <property type="entry name" value="Bifunctional glutamine synthetase adenylyltransferase/adenylyl-removing enzyme"/>
    <property type="match status" value="1"/>
</dbReference>
<dbReference type="EMBL" id="FUXX01000041">
    <property type="protein sequence ID" value="SKA67263.1"/>
    <property type="molecule type" value="Genomic_DNA"/>
</dbReference>
<dbReference type="Gene3D" id="1.10.4050.10">
    <property type="entry name" value="Glutamine synthase adenylyltransferase GlnE"/>
    <property type="match status" value="1"/>
</dbReference>
<dbReference type="SUPFAM" id="SSF81301">
    <property type="entry name" value="Nucleotidyltransferase"/>
    <property type="match status" value="2"/>
</dbReference>
<keyword evidence="5 7" id="KW-0460">Magnesium</keyword>
<sequence length="960" mass="110694">MDFSIQPRSTDYKTLPDELKQHSDIQYERLKGKLSEEQFALLDLRPEFRFVLALSEFVSNTIYSYPKECCQLIEQGALDDPSFHIEPASYVKEYVDDKLSDFDLKRRLRVLRRIHYMAIAWRDLCGFADINEVFEKLSSLAEAVVLRLLEVVRSQLKKVYGDAFDSDGSPLPLLVIGMGKLGGRELNFSSDIDLIFTYPMEGETSGPRVVTFREFFSKIVQRMANFLSDITSDTFCYRIDLRLRPFGDAGAIVNSFDALQVYYETQGRTWERYALVKGRILGQSGELDSYAAELTSMLRPFVYRRYLDYGAIQSLRKLKHLIESEVRRRCLNNNFKLGKGGIREIEFISQAFALMRGGRYTELREESLRKSLKNIISLDLIPREICEKLDESYVYLRRLENIIQEISDKQTQNLPDNSKDMARVVAAMNYDSEEHFRADLDEVMLFVHEEFKKVVADEEDSEEDYKNFDLWEADSDLEEMCAELEPHMVNKENTRDMAGDIITLKTSLARMPVGPVGRETLLELMPKVIYLIAKEQQSAALFKRMSGLIEKIALRTPYIQLLRDKNEVLERFIELLKDNHFASELITSHPILLDELFIPQYFTKPPSPDEFLSMLQEQLLRIDRDDLEAVMEELRLFKKIMVFRIALSDKAGKLPLMKISDALTWLAEALIKELIVIAWDLNVQKYGEPEGRSVNDPGIAVIGYGKLGGIELGYKSDLDMVFLKRAGDGVTNGENGVPESIFYQRLIQRIMHLATTTTVGGILYDLDMRLRPDGDTGVLISDTDSFDLYQKGRAWTWEHQALVRARPIAGSADIIEKFNQIREEVIRAEKDDKKLKEDVVGMREKMRSHLDRSSDKLYDIKHGVGGMIDIEFISQYLLLKYAPIYPQMKLWSDNVRILEECSNLGIVDKSITDELIAAYIDIRQVYHELSLADLPRLISVADRIPATYRVEEIWKKIFSE</sequence>
<keyword evidence="6 7" id="KW-0511">Multifunctional enzyme</keyword>
<protein>
    <recommendedName>
        <fullName evidence="7">Bifunctional glutamine synthetase adenylyltransferase/adenylyl-removing enzyme</fullName>
    </recommendedName>
    <alternativeName>
        <fullName evidence="7">ATP:glutamine synthetase adenylyltransferase</fullName>
    </alternativeName>
    <alternativeName>
        <fullName evidence="7">ATase</fullName>
    </alternativeName>
    <domain>
        <recommendedName>
            <fullName evidence="7">Glutamine synthetase adenylyl-L-tyrosine phosphorylase</fullName>
            <ecNumber evidence="7">2.7.7.89</ecNumber>
        </recommendedName>
        <alternativeName>
            <fullName evidence="7">Adenylyl removase</fullName>
            <shortName evidence="7">AR</shortName>
            <shortName evidence="7">AT-N</shortName>
        </alternativeName>
    </domain>
    <domain>
        <recommendedName>
            <fullName evidence="7">Glutamine synthetase adenylyl transferase</fullName>
            <ecNumber evidence="7">2.7.7.42</ecNumber>
        </recommendedName>
        <alternativeName>
            <fullName evidence="7">Adenylyl transferase</fullName>
            <shortName evidence="7">AT</shortName>
            <shortName evidence="7">AT-C</shortName>
        </alternativeName>
    </domain>
</protein>
<evidence type="ECO:0000256" key="1">
    <source>
        <dbReference type="ARBA" id="ARBA00022679"/>
    </source>
</evidence>
<dbReference type="InterPro" id="IPR043519">
    <property type="entry name" value="NT_sf"/>
</dbReference>
<comment type="function">
    <text evidence="7">Involved in the regulation of glutamine synthetase GlnA, a key enzyme in the process to assimilate ammonia. When cellular nitrogen levels are high, the C-terminal adenylyl transferase (AT) inactivates GlnA by covalent transfer of an adenylyl group from ATP to specific tyrosine residue of GlnA, thus reducing its activity. Conversely, when nitrogen levels are low, the N-terminal adenylyl removase (AR) activates GlnA by removing the adenylyl group by phosphorolysis, increasing its activity. The regulatory region of GlnE binds the signal transduction protein PII (GlnB) which indicates the nitrogen status of the cell.</text>
</comment>
<dbReference type="NCBIfam" id="NF008292">
    <property type="entry name" value="PRK11072.1"/>
    <property type="match status" value="1"/>
</dbReference>
<feature type="domain" description="Glutamate-ammonia ligase adenylyltransferase repeated" evidence="8">
    <location>
        <begin position="570"/>
        <end position="820"/>
    </location>
</feature>
<gene>
    <name evidence="7" type="primary">glnE</name>
    <name evidence="10" type="ORF">SAMN02745213_01930</name>
</gene>
<dbReference type="GO" id="GO:0005829">
    <property type="term" value="C:cytosol"/>
    <property type="evidence" value="ECO:0007669"/>
    <property type="project" value="TreeGrafter"/>
</dbReference>
<dbReference type="AlphaFoldDB" id="A0A1T4VQK0"/>
<dbReference type="FunFam" id="1.20.120.330:FF:000005">
    <property type="entry name" value="Bifunctional glutamine synthetase adenylyltransferase/adenylyl-removing enzyme"/>
    <property type="match status" value="1"/>
</dbReference>
<accession>A0A1T4VQK0</accession>
<evidence type="ECO:0000256" key="7">
    <source>
        <dbReference type="HAMAP-Rule" id="MF_00802"/>
    </source>
</evidence>
<dbReference type="EC" id="2.7.7.42" evidence="7"/>
<feature type="domain" description="PII-uridylyltransferase/Glutamine-synthetase adenylyltransferase" evidence="9">
    <location>
        <begin position="842"/>
        <end position="931"/>
    </location>
</feature>
<feature type="region of interest" description="Adenylyl removase" evidence="7">
    <location>
        <begin position="1"/>
        <end position="459"/>
    </location>
</feature>
<organism evidence="10 11">
    <name type="scientific">Succinivibrio dextrinosolvens DSM 3072</name>
    <dbReference type="NCBI Taxonomy" id="1123324"/>
    <lineage>
        <taxon>Bacteria</taxon>
        <taxon>Pseudomonadati</taxon>
        <taxon>Pseudomonadota</taxon>
        <taxon>Gammaproteobacteria</taxon>
        <taxon>Aeromonadales</taxon>
        <taxon>Succinivibrionaceae</taxon>
        <taxon>Succinivibrio</taxon>
    </lineage>
</organism>
<feature type="domain" description="Glutamate-ammonia ligase adenylyltransferase repeated" evidence="8">
    <location>
        <begin position="49"/>
        <end position="288"/>
    </location>
</feature>
<keyword evidence="1 7" id="KW-0808">Transferase</keyword>
<dbReference type="PANTHER" id="PTHR30621">
    <property type="entry name" value="GLUTAMINE SYNTHETASE ADENYLYLTRANSFERASE"/>
    <property type="match status" value="1"/>
</dbReference>
<comment type="similarity">
    <text evidence="7">Belongs to the GlnE family.</text>
</comment>
<dbReference type="GO" id="GO:0000820">
    <property type="term" value="P:regulation of glutamine family amino acid metabolic process"/>
    <property type="evidence" value="ECO:0007669"/>
    <property type="project" value="UniProtKB-UniRule"/>
</dbReference>
<dbReference type="CDD" id="cd05401">
    <property type="entry name" value="NT_GlnE_GlnD_like"/>
    <property type="match status" value="2"/>
</dbReference>
<dbReference type="PANTHER" id="PTHR30621:SF0">
    <property type="entry name" value="BIFUNCTIONAL GLUTAMINE SYNTHETASE ADENYLYLTRANSFERASE_ADENYLYL-REMOVING ENZYME"/>
    <property type="match status" value="1"/>
</dbReference>
<feature type="region of interest" description="Adenylyl transferase" evidence="7">
    <location>
        <begin position="464"/>
        <end position="960"/>
    </location>
</feature>
<dbReference type="STRING" id="83771.SAMN02910357_00433"/>
<keyword evidence="11" id="KW-1185">Reference proteome</keyword>
<dbReference type="Gene3D" id="1.20.120.330">
    <property type="entry name" value="Nucleotidyltransferases domain 2"/>
    <property type="match status" value="2"/>
</dbReference>
<evidence type="ECO:0000256" key="6">
    <source>
        <dbReference type="ARBA" id="ARBA00023268"/>
    </source>
</evidence>
<dbReference type="GO" id="GO:0005524">
    <property type="term" value="F:ATP binding"/>
    <property type="evidence" value="ECO:0007669"/>
    <property type="project" value="UniProtKB-UniRule"/>
</dbReference>
<proteinExistence type="inferred from homology"/>
<comment type="cofactor">
    <cofactor evidence="7">
        <name>Mg(2+)</name>
        <dbReference type="ChEBI" id="CHEBI:18420"/>
    </cofactor>
</comment>
<dbReference type="HAMAP" id="MF_00802">
    <property type="entry name" value="GlnE"/>
    <property type="match status" value="1"/>
</dbReference>
<dbReference type="Gene3D" id="1.20.120.1510">
    <property type="match status" value="1"/>
</dbReference>
<keyword evidence="3 7" id="KW-0547">Nucleotide-binding</keyword>
<dbReference type="Gene3D" id="3.30.460.10">
    <property type="entry name" value="Beta Polymerase, domain 2"/>
    <property type="match status" value="2"/>
</dbReference>
<evidence type="ECO:0000256" key="5">
    <source>
        <dbReference type="ARBA" id="ARBA00022842"/>
    </source>
</evidence>
<evidence type="ECO:0000313" key="10">
    <source>
        <dbReference type="EMBL" id="SKA67263.1"/>
    </source>
</evidence>
<keyword evidence="2 7" id="KW-0548">Nucleotidyltransferase</keyword>
<dbReference type="GO" id="GO:0016874">
    <property type="term" value="F:ligase activity"/>
    <property type="evidence" value="ECO:0007669"/>
    <property type="project" value="UniProtKB-KW"/>
</dbReference>
<comment type="catalytic activity">
    <reaction evidence="7">
        <text>[glutamine synthetase]-L-tyrosine + ATP = [glutamine synthetase]-O(4)-(5'-adenylyl)-L-tyrosine + diphosphate</text>
        <dbReference type="Rhea" id="RHEA:18589"/>
        <dbReference type="Rhea" id="RHEA-COMP:10660"/>
        <dbReference type="Rhea" id="RHEA-COMP:10661"/>
        <dbReference type="ChEBI" id="CHEBI:30616"/>
        <dbReference type="ChEBI" id="CHEBI:33019"/>
        <dbReference type="ChEBI" id="CHEBI:46858"/>
        <dbReference type="ChEBI" id="CHEBI:83624"/>
        <dbReference type="EC" id="2.7.7.42"/>
    </reaction>
</comment>
<dbReference type="InterPro" id="IPR013546">
    <property type="entry name" value="PII_UdlTrfase/GS_AdlTrfase"/>
</dbReference>
<evidence type="ECO:0000259" key="8">
    <source>
        <dbReference type="Pfam" id="PF03710"/>
    </source>
</evidence>
<keyword evidence="4 7" id="KW-0067">ATP-binding</keyword>
<feature type="domain" description="PII-uridylyltransferase/Glutamine-synthetase adenylyltransferase" evidence="9">
    <location>
        <begin position="318"/>
        <end position="454"/>
    </location>
</feature>
<dbReference type="GO" id="GO:0047388">
    <property type="term" value="F:[glutamine synthetase]-adenylyl-L-tyrosine phosphorylase activity"/>
    <property type="evidence" value="ECO:0007669"/>
    <property type="project" value="UniProtKB-EC"/>
</dbReference>
<name>A0A1T4VQK0_9GAMM</name>
<dbReference type="Proteomes" id="UP000242432">
    <property type="component" value="Unassembled WGS sequence"/>
</dbReference>
<evidence type="ECO:0000259" key="9">
    <source>
        <dbReference type="Pfam" id="PF08335"/>
    </source>
</evidence>
<dbReference type="EC" id="2.7.7.89" evidence="7"/>
<evidence type="ECO:0000256" key="3">
    <source>
        <dbReference type="ARBA" id="ARBA00022741"/>
    </source>
</evidence>
<evidence type="ECO:0000256" key="4">
    <source>
        <dbReference type="ARBA" id="ARBA00022840"/>
    </source>
</evidence>
<dbReference type="SUPFAM" id="SSF81593">
    <property type="entry name" value="Nucleotidyltransferase substrate binding subunit/domain"/>
    <property type="match status" value="2"/>
</dbReference>
<comment type="catalytic activity">
    <reaction evidence="7">
        <text>[glutamine synthetase]-O(4)-(5'-adenylyl)-L-tyrosine + phosphate = [glutamine synthetase]-L-tyrosine + ADP</text>
        <dbReference type="Rhea" id="RHEA:43716"/>
        <dbReference type="Rhea" id="RHEA-COMP:10660"/>
        <dbReference type="Rhea" id="RHEA-COMP:10661"/>
        <dbReference type="ChEBI" id="CHEBI:43474"/>
        <dbReference type="ChEBI" id="CHEBI:46858"/>
        <dbReference type="ChEBI" id="CHEBI:83624"/>
        <dbReference type="ChEBI" id="CHEBI:456216"/>
        <dbReference type="EC" id="2.7.7.89"/>
    </reaction>
</comment>
<evidence type="ECO:0000256" key="2">
    <source>
        <dbReference type="ARBA" id="ARBA00022695"/>
    </source>
</evidence>
<evidence type="ECO:0000313" key="11">
    <source>
        <dbReference type="Proteomes" id="UP000242432"/>
    </source>
</evidence>
<dbReference type="Pfam" id="PF08335">
    <property type="entry name" value="GlnD_UR_UTase"/>
    <property type="match status" value="2"/>
</dbReference>